<name>B9XG62_PEDPL</name>
<dbReference type="STRING" id="320771.Cflav_PD3941"/>
<accession>B9XG62</accession>
<dbReference type="EMBL" id="ABOX02000011">
    <property type="protein sequence ID" value="EEF61224.1"/>
    <property type="molecule type" value="Genomic_DNA"/>
</dbReference>
<comment type="caution">
    <text evidence="2">The sequence shown here is derived from an EMBL/GenBank/DDBJ whole genome shotgun (WGS) entry which is preliminary data.</text>
</comment>
<feature type="transmembrane region" description="Helical" evidence="1">
    <location>
        <begin position="14"/>
        <end position="36"/>
    </location>
</feature>
<keyword evidence="1" id="KW-0472">Membrane</keyword>
<keyword evidence="1" id="KW-0812">Transmembrane</keyword>
<evidence type="ECO:0000256" key="1">
    <source>
        <dbReference type="SAM" id="Phobius"/>
    </source>
</evidence>
<keyword evidence="1" id="KW-1133">Transmembrane helix</keyword>
<gene>
    <name evidence="2" type="ORF">Cflav_PD3941</name>
</gene>
<dbReference type="AlphaFoldDB" id="B9XG62"/>
<protein>
    <submittedName>
        <fullName evidence="2">Uncharacterized protein</fullName>
    </submittedName>
</protein>
<sequence length="61" mass="6534">MARWGETGSVLDSAAFFFELAWTQVIFAGVLSVVLISGDGVWGQSVGDDFADLGRSFFGDQ</sequence>
<proteinExistence type="predicted"/>
<organism evidence="2 3">
    <name type="scientific">Pedosphaera parvula (strain Ellin514)</name>
    <dbReference type="NCBI Taxonomy" id="320771"/>
    <lineage>
        <taxon>Bacteria</taxon>
        <taxon>Pseudomonadati</taxon>
        <taxon>Verrucomicrobiota</taxon>
        <taxon>Pedosphaerae</taxon>
        <taxon>Pedosphaerales</taxon>
        <taxon>Pedosphaeraceae</taxon>
        <taxon>Pedosphaera</taxon>
    </lineage>
</organism>
<reference evidence="2 3" key="1">
    <citation type="journal article" date="2011" name="J. Bacteriol.">
        <title>Genome sequence of 'Pedosphaera parvula' Ellin514, an aerobic Verrucomicrobial isolate from pasture soil.</title>
        <authorList>
            <person name="Kant R."/>
            <person name="van Passel M.W."/>
            <person name="Sangwan P."/>
            <person name="Palva A."/>
            <person name="Lucas S."/>
            <person name="Copeland A."/>
            <person name="Lapidus A."/>
            <person name="Glavina Del Rio T."/>
            <person name="Dalin E."/>
            <person name="Tice H."/>
            <person name="Bruce D."/>
            <person name="Goodwin L."/>
            <person name="Pitluck S."/>
            <person name="Chertkov O."/>
            <person name="Larimer F.W."/>
            <person name="Land M.L."/>
            <person name="Hauser L."/>
            <person name="Brettin T.S."/>
            <person name="Detter J.C."/>
            <person name="Han S."/>
            <person name="de Vos W.M."/>
            <person name="Janssen P.H."/>
            <person name="Smidt H."/>
        </authorList>
    </citation>
    <scope>NUCLEOTIDE SEQUENCE [LARGE SCALE GENOMIC DNA]</scope>
    <source>
        <strain evidence="2 3">Ellin514</strain>
    </source>
</reference>
<dbReference type="Proteomes" id="UP000003688">
    <property type="component" value="Unassembled WGS sequence"/>
</dbReference>
<evidence type="ECO:0000313" key="3">
    <source>
        <dbReference type="Proteomes" id="UP000003688"/>
    </source>
</evidence>
<keyword evidence="3" id="KW-1185">Reference proteome</keyword>
<evidence type="ECO:0000313" key="2">
    <source>
        <dbReference type="EMBL" id="EEF61224.1"/>
    </source>
</evidence>